<dbReference type="InterPro" id="IPR018494">
    <property type="entry name" value="Oxysterol-bd_CS"/>
</dbReference>
<dbReference type="Pfam" id="PF01237">
    <property type="entry name" value="Oxysterol_BP"/>
    <property type="match status" value="1"/>
</dbReference>
<evidence type="ECO:0000256" key="5">
    <source>
        <dbReference type="ARBA" id="ARBA00023121"/>
    </source>
</evidence>
<keyword evidence="5" id="KW-0446">Lipid-binding</keyword>
<sequence length="580" mass="67327">MEGYLQKWTNYVFGWQKRYFILAEGILIYSKEKNDSPLGTIHLDISQILKHPKNPKRFYIDSGLVHMQLKAKSESEAILWFNTLESHKCITNSYSQKNKIINLISEKIAEINSIHAQILAEVDVIPISVIKITPGLERAISLCEEMKDMASETLGYIEMQENYFIQPEEISFTPLKHNDKIEVLCDDPSTFFDARSQISDSEDNGPADMPYRKSLPYLRDPNQKINIWKVIKESIGLELSRIAVPVYFNEPLSFLQRFSEDLSYNSIILNASTCEDSTLRLAYISTFIISTYASSDCRTMKPFNPLLGETFELCRDGFRLITEQVSHHPPISALYCEHPAYIFYASTEVKTSFGGTYLNVHPEGKNHLILKSFGDHYVWEKPFTNVHNIIIGKIYVDHFGTVEVVNENNGEKAVVEFKKRGWFGGSANEVEGFVYDRYGKEVWKIQGKWNKGVNIVNVATCNEIQAWEVYKFPENYEFNYFFSDFALQLNLPAHYFQDLPITDSRHRPDQRYLENGDIKTATNEKLRLEEKQRAVRKVMEKNHEHHIPKWFKFDGNEWKFLGGYWECKGKNGYSNLPDIY</sequence>
<evidence type="ECO:0000259" key="7">
    <source>
        <dbReference type="PROSITE" id="PS50003"/>
    </source>
</evidence>
<dbReference type="Gene3D" id="2.30.29.30">
    <property type="entry name" value="Pleckstrin-homology domain (PH domain)/Phosphotyrosine-binding domain (PTB)"/>
    <property type="match status" value="1"/>
</dbReference>
<dbReference type="InterPro" id="IPR037239">
    <property type="entry name" value="OSBP_sf"/>
</dbReference>
<dbReference type="Gene3D" id="3.30.70.3490">
    <property type="match status" value="1"/>
</dbReference>
<protein>
    <recommendedName>
        <fullName evidence="7">PH domain-containing protein</fullName>
    </recommendedName>
</protein>
<dbReference type="PANTHER" id="PTHR10972">
    <property type="entry name" value="OXYSTEROL-BINDING PROTEIN-RELATED"/>
    <property type="match status" value="1"/>
</dbReference>
<keyword evidence="9" id="KW-1185">Reference proteome</keyword>
<evidence type="ECO:0000313" key="8">
    <source>
        <dbReference type="EMBL" id="OMJ87353.1"/>
    </source>
</evidence>
<comment type="similarity">
    <text evidence="1 6">Belongs to the OSBP family.</text>
</comment>
<evidence type="ECO:0000313" key="9">
    <source>
        <dbReference type="Proteomes" id="UP000187209"/>
    </source>
</evidence>
<dbReference type="PROSITE" id="PS01013">
    <property type="entry name" value="OSBP"/>
    <property type="match status" value="1"/>
</dbReference>
<evidence type="ECO:0000256" key="4">
    <source>
        <dbReference type="ARBA" id="ARBA00023055"/>
    </source>
</evidence>
<dbReference type="GO" id="GO:0120009">
    <property type="term" value="P:intermembrane lipid transfer"/>
    <property type="evidence" value="ECO:0007669"/>
    <property type="project" value="UniProtKB-ARBA"/>
</dbReference>
<gene>
    <name evidence="8" type="ORF">SteCoe_10948</name>
</gene>
<dbReference type="GO" id="GO:0016020">
    <property type="term" value="C:membrane"/>
    <property type="evidence" value="ECO:0007669"/>
    <property type="project" value="TreeGrafter"/>
</dbReference>
<dbReference type="GO" id="GO:0032934">
    <property type="term" value="F:sterol binding"/>
    <property type="evidence" value="ECO:0007669"/>
    <property type="project" value="TreeGrafter"/>
</dbReference>
<accession>A0A1R2CED0</accession>
<dbReference type="InterPro" id="IPR000648">
    <property type="entry name" value="Oxysterol-bd"/>
</dbReference>
<keyword evidence="4" id="KW-0445">Lipid transport</keyword>
<dbReference type="PROSITE" id="PS50003">
    <property type="entry name" value="PH_DOMAIN"/>
    <property type="match status" value="1"/>
</dbReference>
<evidence type="ECO:0000256" key="2">
    <source>
        <dbReference type="ARBA" id="ARBA00022448"/>
    </source>
</evidence>
<dbReference type="SMART" id="SM00233">
    <property type="entry name" value="PH"/>
    <property type="match status" value="1"/>
</dbReference>
<proteinExistence type="inferred from homology"/>
<dbReference type="EMBL" id="MPUH01000179">
    <property type="protein sequence ID" value="OMJ87353.1"/>
    <property type="molecule type" value="Genomic_DNA"/>
</dbReference>
<reference evidence="8 9" key="1">
    <citation type="submission" date="2016-11" db="EMBL/GenBank/DDBJ databases">
        <title>The macronuclear genome of Stentor coeruleus: a giant cell with tiny introns.</title>
        <authorList>
            <person name="Slabodnick M."/>
            <person name="Ruby J.G."/>
            <person name="Reiff S.B."/>
            <person name="Swart E.C."/>
            <person name="Gosai S."/>
            <person name="Prabakaran S."/>
            <person name="Witkowska E."/>
            <person name="Larue G.E."/>
            <person name="Fisher S."/>
            <person name="Freeman R.M."/>
            <person name="Gunawardena J."/>
            <person name="Chu W."/>
            <person name="Stover N.A."/>
            <person name="Gregory B.D."/>
            <person name="Nowacki M."/>
            <person name="Derisi J."/>
            <person name="Roy S.W."/>
            <person name="Marshall W.F."/>
            <person name="Sood P."/>
        </authorList>
    </citation>
    <scope>NUCLEOTIDE SEQUENCE [LARGE SCALE GENOMIC DNA]</scope>
    <source>
        <strain evidence="8">WM001</strain>
    </source>
</reference>
<feature type="domain" description="PH" evidence="7">
    <location>
        <begin position="1"/>
        <end position="89"/>
    </location>
</feature>
<name>A0A1R2CED0_9CILI</name>
<evidence type="ECO:0000256" key="6">
    <source>
        <dbReference type="RuleBase" id="RU003844"/>
    </source>
</evidence>
<comment type="caution">
    <text evidence="8">The sequence shown here is derived from an EMBL/GenBank/DDBJ whole genome shotgun (WGS) entry which is preliminary data.</text>
</comment>
<dbReference type="InterPro" id="IPR011993">
    <property type="entry name" value="PH-like_dom_sf"/>
</dbReference>
<keyword evidence="2" id="KW-0813">Transport</keyword>
<dbReference type="PANTHER" id="PTHR10972:SF205">
    <property type="entry name" value="OXYSTEROL-BINDING PROTEIN 1"/>
    <property type="match status" value="1"/>
</dbReference>
<dbReference type="InterPro" id="IPR001849">
    <property type="entry name" value="PH_domain"/>
</dbReference>
<dbReference type="GO" id="GO:0005829">
    <property type="term" value="C:cytosol"/>
    <property type="evidence" value="ECO:0007669"/>
    <property type="project" value="TreeGrafter"/>
</dbReference>
<dbReference type="SUPFAM" id="SSF50729">
    <property type="entry name" value="PH domain-like"/>
    <property type="match status" value="1"/>
</dbReference>
<dbReference type="Proteomes" id="UP000187209">
    <property type="component" value="Unassembled WGS sequence"/>
</dbReference>
<dbReference type="FunFam" id="2.40.160.120:FF:000001">
    <property type="entry name" value="Oxysterol-binding protein"/>
    <property type="match status" value="1"/>
</dbReference>
<dbReference type="AlphaFoldDB" id="A0A1R2CED0"/>
<evidence type="ECO:0000256" key="1">
    <source>
        <dbReference type="ARBA" id="ARBA00008842"/>
    </source>
</evidence>
<dbReference type="Pfam" id="PF00169">
    <property type="entry name" value="PH"/>
    <property type="match status" value="1"/>
</dbReference>
<evidence type="ECO:0000256" key="3">
    <source>
        <dbReference type="ARBA" id="ARBA00022553"/>
    </source>
</evidence>
<dbReference type="Gene3D" id="2.40.160.120">
    <property type="match status" value="1"/>
</dbReference>
<dbReference type="OrthoDB" id="309527at2759"/>
<dbReference type="SUPFAM" id="SSF144000">
    <property type="entry name" value="Oxysterol-binding protein-like"/>
    <property type="match status" value="1"/>
</dbReference>
<organism evidence="8 9">
    <name type="scientific">Stentor coeruleus</name>
    <dbReference type="NCBI Taxonomy" id="5963"/>
    <lineage>
        <taxon>Eukaryota</taxon>
        <taxon>Sar</taxon>
        <taxon>Alveolata</taxon>
        <taxon>Ciliophora</taxon>
        <taxon>Postciliodesmatophora</taxon>
        <taxon>Heterotrichea</taxon>
        <taxon>Heterotrichida</taxon>
        <taxon>Stentoridae</taxon>
        <taxon>Stentor</taxon>
    </lineage>
</organism>
<keyword evidence="3" id="KW-0597">Phosphoprotein</keyword>